<protein>
    <submittedName>
        <fullName evidence="5">Calmodulin-like</fullName>
    </submittedName>
</protein>
<dbReference type="Pfam" id="PF13499">
    <property type="entry name" value="EF-hand_7"/>
    <property type="match status" value="2"/>
</dbReference>
<proteinExistence type="predicted"/>
<sequence length="147" mass="16909">MELNDHERESFEWAFSLLTDDKSGFITQKELVGFLHALGKTASESQMNAMINEVDEDGNGFIDFKEFVTALSRKLSGNLDDDEIRDTFRVYDKENTGFITADQVKTVFFDLDQPIADDEIDEMIRTYDSDGDGMLNYEEFVEMLTTR</sequence>
<name>A0A6P8WUC8_DROAB</name>
<dbReference type="InterPro" id="IPR011992">
    <property type="entry name" value="EF-hand-dom_pair"/>
</dbReference>
<feature type="domain" description="EF-hand" evidence="3">
    <location>
        <begin position="42"/>
        <end position="77"/>
    </location>
</feature>
<accession>A0A6P8WUC8</accession>
<dbReference type="InterPro" id="IPR018247">
    <property type="entry name" value="EF_Hand_1_Ca_BS"/>
</dbReference>
<feature type="domain" description="EF-hand" evidence="3">
    <location>
        <begin position="79"/>
        <end position="114"/>
    </location>
</feature>
<dbReference type="GO" id="GO:0005509">
    <property type="term" value="F:calcium ion binding"/>
    <property type="evidence" value="ECO:0007669"/>
    <property type="project" value="InterPro"/>
</dbReference>
<dbReference type="GO" id="GO:0016460">
    <property type="term" value="C:myosin II complex"/>
    <property type="evidence" value="ECO:0007669"/>
    <property type="project" value="TreeGrafter"/>
</dbReference>
<dbReference type="GeneID" id="117566588"/>
<dbReference type="FunFam" id="1.10.238.10:FF:000001">
    <property type="entry name" value="Calmodulin 1"/>
    <property type="match status" value="1"/>
</dbReference>
<dbReference type="InterPro" id="IPR002048">
    <property type="entry name" value="EF_hand_dom"/>
</dbReference>
<dbReference type="PROSITE" id="PS50222">
    <property type="entry name" value="EF_HAND_2"/>
    <property type="match status" value="4"/>
</dbReference>
<evidence type="ECO:0000256" key="1">
    <source>
        <dbReference type="ARBA" id="ARBA00022737"/>
    </source>
</evidence>
<gene>
    <name evidence="5" type="primary">LOC117566588</name>
</gene>
<dbReference type="InterPro" id="IPR050230">
    <property type="entry name" value="CALM/Myosin/TropC-like"/>
</dbReference>
<dbReference type="CDD" id="cd00051">
    <property type="entry name" value="EFh"/>
    <property type="match status" value="2"/>
</dbReference>
<feature type="domain" description="EF-hand" evidence="3">
    <location>
        <begin position="115"/>
        <end position="147"/>
    </location>
</feature>
<reference evidence="5" key="1">
    <citation type="submission" date="2025-08" db="UniProtKB">
        <authorList>
            <consortium name="RefSeq"/>
        </authorList>
    </citation>
    <scope>IDENTIFICATION</scope>
    <source>
        <strain evidence="5">15112-1751.03</strain>
        <tissue evidence="5">Whole Adult</tissue>
    </source>
</reference>
<dbReference type="PROSITE" id="PS00018">
    <property type="entry name" value="EF_HAND_1"/>
    <property type="match status" value="2"/>
</dbReference>
<dbReference type="SUPFAM" id="SSF47473">
    <property type="entry name" value="EF-hand"/>
    <property type="match status" value="1"/>
</dbReference>
<organism evidence="4 5">
    <name type="scientific">Drosophila albomicans</name>
    <name type="common">Fruit fly</name>
    <dbReference type="NCBI Taxonomy" id="7291"/>
    <lineage>
        <taxon>Eukaryota</taxon>
        <taxon>Metazoa</taxon>
        <taxon>Ecdysozoa</taxon>
        <taxon>Arthropoda</taxon>
        <taxon>Hexapoda</taxon>
        <taxon>Insecta</taxon>
        <taxon>Pterygota</taxon>
        <taxon>Neoptera</taxon>
        <taxon>Endopterygota</taxon>
        <taxon>Diptera</taxon>
        <taxon>Brachycera</taxon>
        <taxon>Muscomorpha</taxon>
        <taxon>Ephydroidea</taxon>
        <taxon>Drosophilidae</taxon>
        <taxon>Drosophila</taxon>
    </lineage>
</organism>
<dbReference type="PRINTS" id="PR00450">
    <property type="entry name" value="RECOVERIN"/>
</dbReference>
<feature type="domain" description="EF-hand" evidence="3">
    <location>
        <begin position="6"/>
        <end position="41"/>
    </location>
</feature>
<dbReference type="PANTHER" id="PTHR23048:SF0">
    <property type="entry name" value="CALMODULIN LIKE 3"/>
    <property type="match status" value="1"/>
</dbReference>
<dbReference type="Proteomes" id="UP000515160">
    <property type="component" value="Chromosome 3"/>
</dbReference>
<dbReference type="AlphaFoldDB" id="A0A6P8WUC8"/>
<evidence type="ECO:0000259" key="3">
    <source>
        <dbReference type="PROSITE" id="PS50222"/>
    </source>
</evidence>
<evidence type="ECO:0000256" key="2">
    <source>
        <dbReference type="ARBA" id="ARBA00022837"/>
    </source>
</evidence>
<keyword evidence="4" id="KW-1185">Reference proteome</keyword>
<evidence type="ECO:0000313" key="4">
    <source>
        <dbReference type="Proteomes" id="UP000515160"/>
    </source>
</evidence>
<dbReference type="SMART" id="SM00054">
    <property type="entry name" value="EFh"/>
    <property type="match status" value="4"/>
</dbReference>
<keyword evidence="2" id="KW-0106">Calcium</keyword>
<evidence type="ECO:0000313" key="5">
    <source>
        <dbReference type="RefSeq" id="XP_034102020.2"/>
    </source>
</evidence>
<dbReference type="OrthoDB" id="26525at2759"/>
<dbReference type="RefSeq" id="XP_034102020.2">
    <property type="nucleotide sequence ID" value="XM_034246129.2"/>
</dbReference>
<keyword evidence="1" id="KW-0677">Repeat</keyword>
<dbReference type="Gene3D" id="1.10.238.10">
    <property type="entry name" value="EF-hand"/>
    <property type="match status" value="2"/>
</dbReference>
<dbReference type="PANTHER" id="PTHR23048">
    <property type="entry name" value="MYOSIN LIGHT CHAIN 1, 3"/>
    <property type="match status" value="1"/>
</dbReference>